<comment type="caution">
    <text evidence="2">The sequence shown here is derived from an EMBL/GenBank/DDBJ whole genome shotgun (WGS) entry which is preliminary data.</text>
</comment>
<keyword evidence="3" id="KW-1185">Reference proteome</keyword>
<gene>
    <name evidence="2" type="ORF">CEXT_537701</name>
</gene>
<evidence type="ECO:0000313" key="3">
    <source>
        <dbReference type="Proteomes" id="UP001054945"/>
    </source>
</evidence>
<name>A0AAV4UEW9_CAEEX</name>
<proteinExistence type="predicted"/>
<reference evidence="2 3" key="1">
    <citation type="submission" date="2021-06" db="EMBL/GenBank/DDBJ databases">
        <title>Caerostris extrusa draft genome.</title>
        <authorList>
            <person name="Kono N."/>
            <person name="Arakawa K."/>
        </authorList>
    </citation>
    <scope>NUCLEOTIDE SEQUENCE [LARGE SCALE GENOMIC DNA]</scope>
</reference>
<feature type="region of interest" description="Disordered" evidence="1">
    <location>
        <begin position="63"/>
        <end position="85"/>
    </location>
</feature>
<protein>
    <submittedName>
        <fullName evidence="2">Uncharacterized protein</fullName>
    </submittedName>
</protein>
<dbReference type="AlphaFoldDB" id="A0AAV4UEW9"/>
<accession>A0AAV4UEW9</accession>
<organism evidence="2 3">
    <name type="scientific">Caerostris extrusa</name>
    <name type="common">Bark spider</name>
    <name type="synonym">Caerostris bankana</name>
    <dbReference type="NCBI Taxonomy" id="172846"/>
    <lineage>
        <taxon>Eukaryota</taxon>
        <taxon>Metazoa</taxon>
        <taxon>Ecdysozoa</taxon>
        <taxon>Arthropoda</taxon>
        <taxon>Chelicerata</taxon>
        <taxon>Arachnida</taxon>
        <taxon>Araneae</taxon>
        <taxon>Araneomorphae</taxon>
        <taxon>Entelegynae</taxon>
        <taxon>Araneoidea</taxon>
        <taxon>Araneidae</taxon>
        <taxon>Caerostris</taxon>
    </lineage>
</organism>
<evidence type="ECO:0000256" key="1">
    <source>
        <dbReference type="SAM" id="MobiDB-lite"/>
    </source>
</evidence>
<dbReference type="Proteomes" id="UP001054945">
    <property type="component" value="Unassembled WGS sequence"/>
</dbReference>
<dbReference type="EMBL" id="BPLR01012728">
    <property type="protein sequence ID" value="GIY56100.1"/>
    <property type="molecule type" value="Genomic_DNA"/>
</dbReference>
<evidence type="ECO:0000313" key="2">
    <source>
        <dbReference type="EMBL" id="GIY56100.1"/>
    </source>
</evidence>
<sequence>MHADFKLAINIQRKNYSRVEVAVGECGDHEFTRVGHFQVDVGGIGPKVQGELHNLICESSSAGHEHRSFQKTTGQLKPPSLLLAS</sequence>